<dbReference type="OrthoDB" id="2386090at2759"/>
<accession>A0A9P4H4D1</accession>
<keyword evidence="3" id="KW-1185">Reference proteome</keyword>
<comment type="caution">
    <text evidence="2">The sequence shown here is derived from an EMBL/GenBank/DDBJ whole genome shotgun (WGS) entry which is preliminary data.</text>
</comment>
<feature type="compositionally biased region" description="Basic residues" evidence="1">
    <location>
        <begin position="219"/>
        <end position="229"/>
    </location>
</feature>
<evidence type="ECO:0000313" key="2">
    <source>
        <dbReference type="EMBL" id="KAF2027024.1"/>
    </source>
</evidence>
<name>A0A9P4H4D1_9PLEO</name>
<feature type="region of interest" description="Disordered" evidence="1">
    <location>
        <begin position="189"/>
        <end position="229"/>
    </location>
</feature>
<evidence type="ECO:0000313" key="3">
    <source>
        <dbReference type="Proteomes" id="UP000799777"/>
    </source>
</evidence>
<dbReference type="AlphaFoldDB" id="A0A9P4H4D1"/>
<dbReference type="EMBL" id="ML978233">
    <property type="protein sequence ID" value="KAF2027024.1"/>
    <property type="molecule type" value="Genomic_DNA"/>
</dbReference>
<organism evidence="2 3">
    <name type="scientific">Setomelanomma holmii</name>
    <dbReference type="NCBI Taxonomy" id="210430"/>
    <lineage>
        <taxon>Eukaryota</taxon>
        <taxon>Fungi</taxon>
        <taxon>Dikarya</taxon>
        <taxon>Ascomycota</taxon>
        <taxon>Pezizomycotina</taxon>
        <taxon>Dothideomycetes</taxon>
        <taxon>Pleosporomycetidae</taxon>
        <taxon>Pleosporales</taxon>
        <taxon>Pleosporineae</taxon>
        <taxon>Phaeosphaeriaceae</taxon>
        <taxon>Setomelanomma</taxon>
    </lineage>
</organism>
<protein>
    <submittedName>
        <fullName evidence="2">Uncharacterized protein</fullName>
    </submittedName>
</protein>
<proteinExistence type="predicted"/>
<dbReference type="Proteomes" id="UP000799777">
    <property type="component" value="Unassembled WGS sequence"/>
</dbReference>
<evidence type="ECO:0000256" key="1">
    <source>
        <dbReference type="SAM" id="MobiDB-lite"/>
    </source>
</evidence>
<sequence>VALLECGTALVFAVPPVWKNENQPDPNLRKAQAILIGVLSAIPTLTLAYLTAPFTHRVYMQIPEYARRSRQDLMKFAGTLTARSVDTANTKLDFVTLRIFPFRKQTSVFLHELRALPPRKMRLANIELPKSDAWAQRQRAKGIFRRMYDVINEPRFKFYIKEGRTYTQKSGVPGVWEAVASRIQQQTITEQKDDGLGHSAVRKPLGGKAPIRPTISRDRIKRQTARSGR</sequence>
<gene>
    <name evidence="2" type="ORF">EK21DRAFT_72864</name>
</gene>
<feature type="non-terminal residue" evidence="2">
    <location>
        <position position="1"/>
    </location>
</feature>
<reference evidence="2" key="1">
    <citation type="journal article" date="2020" name="Stud. Mycol.">
        <title>101 Dothideomycetes genomes: a test case for predicting lifestyles and emergence of pathogens.</title>
        <authorList>
            <person name="Haridas S."/>
            <person name="Albert R."/>
            <person name="Binder M."/>
            <person name="Bloem J."/>
            <person name="Labutti K."/>
            <person name="Salamov A."/>
            <person name="Andreopoulos B."/>
            <person name="Baker S."/>
            <person name="Barry K."/>
            <person name="Bills G."/>
            <person name="Bluhm B."/>
            <person name="Cannon C."/>
            <person name="Castanera R."/>
            <person name="Culley D."/>
            <person name="Daum C."/>
            <person name="Ezra D."/>
            <person name="Gonzalez J."/>
            <person name="Henrissat B."/>
            <person name="Kuo A."/>
            <person name="Liang C."/>
            <person name="Lipzen A."/>
            <person name="Lutzoni F."/>
            <person name="Magnuson J."/>
            <person name="Mondo S."/>
            <person name="Nolan M."/>
            <person name="Ohm R."/>
            <person name="Pangilinan J."/>
            <person name="Park H.-J."/>
            <person name="Ramirez L."/>
            <person name="Alfaro M."/>
            <person name="Sun H."/>
            <person name="Tritt A."/>
            <person name="Yoshinaga Y."/>
            <person name="Zwiers L.-H."/>
            <person name="Turgeon B."/>
            <person name="Goodwin S."/>
            <person name="Spatafora J."/>
            <person name="Crous P."/>
            <person name="Grigoriev I."/>
        </authorList>
    </citation>
    <scope>NUCLEOTIDE SEQUENCE</scope>
    <source>
        <strain evidence="2">CBS 110217</strain>
    </source>
</reference>